<protein>
    <submittedName>
        <fullName evidence="3">Beta-lactamase family protein</fullName>
    </submittedName>
</protein>
<accession>A0ABY2WTZ9</accession>
<keyword evidence="1" id="KW-0732">Signal</keyword>
<dbReference type="PANTHER" id="PTHR46825:SF9">
    <property type="entry name" value="BETA-LACTAMASE-RELATED DOMAIN-CONTAINING PROTEIN"/>
    <property type="match status" value="1"/>
</dbReference>
<gene>
    <name evidence="3" type="ORF">FGK63_15670</name>
</gene>
<proteinExistence type="predicted"/>
<dbReference type="EMBL" id="VCPD01000006">
    <property type="protein sequence ID" value="TMV05487.1"/>
    <property type="molecule type" value="Genomic_DNA"/>
</dbReference>
<dbReference type="InterPro" id="IPR001466">
    <property type="entry name" value="Beta-lactam-related"/>
</dbReference>
<organism evidence="3 4">
    <name type="scientific">Ruegeria sediminis</name>
    <dbReference type="NCBI Taxonomy" id="2583820"/>
    <lineage>
        <taxon>Bacteria</taxon>
        <taxon>Pseudomonadati</taxon>
        <taxon>Pseudomonadota</taxon>
        <taxon>Alphaproteobacteria</taxon>
        <taxon>Rhodobacterales</taxon>
        <taxon>Roseobacteraceae</taxon>
        <taxon>Ruegeria</taxon>
    </lineage>
</organism>
<evidence type="ECO:0000256" key="1">
    <source>
        <dbReference type="SAM" id="SignalP"/>
    </source>
</evidence>
<comment type="caution">
    <text evidence="3">The sequence shown here is derived from an EMBL/GenBank/DDBJ whole genome shotgun (WGS) entry which is preliminary data.</text>
</comment>
<feature type="domain" description="Beta-lactamase-related" evidence="2">
    <location>
        <begin position="70"/>
        <end position="382"/>
    </location>
</feature>
<name>A0ABY2WTZ9_9RHOB</name>
<feature type="chain" id="PRO_5047428978" evidence="1">
    <location>
        <begin position="28"/>
        <end position="400"/>
    </location>
</feature>
<reference evidence="3 4" key="1">
    <citation type="submission" date="2019-05" db="EMBL/GenBank/DDBJ databases">
        <title>Ruegeria sp. nov., isolated from tidal flat.</title>
        <authorList>
            <person name="Kim W."/>
        </authorList>
    </citation>
    <scope>NUCLEOTIDE SEQUENCE [LARGE SCALE GENOMIC DNA]</scope>
    <source>
        <strain evidence="3 4">CAU 1488</strain>
    </source>
</reference>
<evidence type="ECO:0000313" key="4">
    <source>
        <dbReference type="Proteomes" id="UP001193035"/>
    </source>
</evidence>
<dbReference type="SUPFAM" id="SSF56601">
    <property type="entry name" value="beta-lactamase/transpeptidase-like"/>
    <property type="match status" value="1"/>
</dbReference>
<dbReference type="InterPro" id="IPR050491">
    <property type="entry name" value="AmpC-like"/>
</dbReference>
<evidence type="ECO:0000259" key="2">
    <source>
        <dbReference type="Pfam" id="PF00144"/>
    </source>
</evidence>
<keyword evidence="4" id="KW-1185">Reference proteome</keyword>
<dbReference type="InterPro" id="IPR012338">
    <property type="entry name" value="Beta-lactam/transpept-like"/>
</dbReference>
<feature type="signal peptide" evidence="1">
    <location>
        <begin position="1"/>
        <end position="27"/>
    </location>
</feature>
<evidence type="ECO:0000313" key="3">
    <source>
        <dbReference type="EMBL" id="TMV05487.1"/>
    </source>
</evidence>
<dbReference type="Gene3D" id="3.40.710.10">
    <property type="entry name" value="DD-peptidase/beta-lactamase superfamily"/>
    <property type="match status" value="1"/>
</dbReference>
<dbReference type="PANTHER" id="PTHR46825">
    <property type="entry name" value="D-ALANYL-D-ALANINE-CARBOXYPEPTIDASE/ENDOPEPTIDASE AMPH"/>
    <property type="match status" value="1"/>
</dbReference>
<sequence length="400" mass="42363">MQCFAQRFVSRGLLLAILASAVSTVSAAEITLRSCADGAGPPAQIAEKLDKLLSDAVDPDSAYAAEGLLAPGGVLLVRTPDWTYFKAAGVADLQNAEPLDCNSPYQIGSATKMMTGTVVMQLQEAGLLSLDDPLSEHLPEIAARLPNGDRITLREIANHTAGLFNYTDNAPDGTPGIMEGGLSDPEMLKSSRGPADLVEFAIVHGEPVFDPGTEGKWAYSNTGYVLLGMIIEKLEGKPLADVFRERIFAPVGMDATFLWNDVPREDFGLPRAWFKAPFDIETTDWNMSQGWAAGGVISTAPDMAMFVEALAAGSLFEQAGTLAAMQEGVQAQFPILTYGTGLCGKPGDTIGHAGQTLGFESDTAFAPASKTTMVFWMNSANNIAAFGVPLVAEIVANHGR</sequence>
<dbReference type="Proteomes" id="UP001193035">
    <property type="component" value="Unassembled WGS sequence"/>
</dbReference>
<dbReference type="Pfam" id="PF00144">
    <property type="entry name" value="Beta-lactamase"/>
    <property type="match status" value="1"/>
</dbReference>